<evidence type="ECO:0000313" key="3">
    <source>
        <dbReference type="EMBL" id="KAK4286087.1"/>
    </source>
</evidence>
<dbReference type="AlphaFoldDB" id="A0AAE1NBJ1"/>
<feature type="compositionally biased region" description="Basic and acidic residues" evidence="1">
    <location>
        <begin position="68"/>
        <end position="85"/>
    </location>
</feature>
<comment type="caution">
    <text evidence="3">The sequence shown here is derived from an EMBL/GenBank/DDBJ whole genome shotgun (WGS) entry which is preliminary data.</text>
</comment>
<keyword evidence="4" id="KW-1185">Reference proteome</keyword>
<feature type="domain" description="Retrotransposon gag" evidence="2">
    <location>
        <begin position="167"/>
        <end position="261"/>
    </location>
</feature>
<gene>
    <name evidence="3" type="ORF">QN277_002695</name>
</gene>
<proteinExistence type="predicted"/>
<dbReference type="Pfam" id="PF03732">
    <property type="entry name" value="Retrotrans_gag"/>
    <property type="match status" value="1"/>
</dbReference>
<dbReference type="Proteomes" id="UP001293593">
    <property type="component" value="Unassembled WGS sequence"/>
</dbReference>
<feature type="region of interest" description="Disordered" evidence="1">
    <location>
        <begin position="1"/>
        <end position="108"/>
    </location>
</feature>
<accession>A0AAE1NBJ1</accession>
<dbReference type="EMBL" id="JAWXYG010000001">
    <property type="protein sequence ID" value="KAK4286087.1"/>
    <property type="molecule type" value="Genomic_DNA"/>
</dbReference>
<dbReference type="InterPro" id="IPR005162">
    <property type="entry name" value="Retrotrans_gag_dom"/>
</dbReference>
<dbReference type="PANTHER" id="PTHR33223">
    <property type="entry name" value="CCHC-TYPE DOMAIN-CONTAINING PROTEIN"/>
    <property type="match status" value="1"/>
</dbReference>
<feature type="compositionally biased region" description="Polar residues" evidence="1">
    <location>
        <begin position="86"/>
        <end position="106"/>
    </location>
</feature>
<reference evidence="3" key="1">
    <citation type="submission" date="2023-10" db="EMBL/GenBank/DDBJ databases">
        <title>Chromosome-level genome of the transformable northern wattle, Acacia crassicarpa.</title>
        <authorList>
            <person name="Massaro I."/>
            <person name="Sinha N.R."/>
            <person name="Poethig S."/>
            <person name="Leichty A.R."/>
        </authorList>
    </citation>
    <scope>NUCLEOTIDE SEQUENCE</scope>
    <source>
        <strain evidence="3">Acra3RX</strain>
        <tissue evidence="3">Leaf</tissue>
    </source>
</reference>
<name>A0AAE1NBJ1_9FABA</name>
<protein>
    <recommendedName>
        <fullName evidence="2">Retrotransposon gag domain-containing protein</fullName>
    </recommendedName>
</protein>
<organism evidence="3 4">
    <name type="scientific">Acacia crassicarpa</name>
    <name type="common">northern wattle</name>
    <dbReference type="NCBI Taxonomy" id="499986"/>
    <lineage>
        <taxon>Eukaryota</taxon>
        <taxon>Viridiplantae</taxon>
        <taxon>Streptophyta</taxon>
        <taxon>Embryophyta</taxon>
        <taxon>Tracheophyta</taxon>
        <taxon>Spermatophyta</taxon>
        <taxon>Magnoliopsida</taxon>
        <taxon>eudicotyledons</taxon>
        <taxon>Gunneridae</taxon>
        <taxon>Pentapetalae</taxon>
        <taxon>rosids</taxon>
        <taxon>fabids</taxon>
        <taxon>Fabales</taxon>
        <taxon>Fabaceae</taxon>
        <taxon>Caesalpinioideae</taxon>
        <taxon>mimosoid clade</taxon>
        <taxon>Acacieae</taxon>
        <taxon>Acacia</taxon>
    </lineage>
</organism>
<evidence type="ECO:0000256" key="1">
    <source>
        <dbReference type="SAM" id="MobiDB-lite"/>
    </source>
</evidence>
<evidence type="ECO:0000313" key="4">
    <source>
        <dbReference type="Proteomes" id="UP001293593"/>
    </source>
</evidence>
<evidence type="ECO:0000259" key="2">
    <source>
        <dbReference type="Pfam" id="PF03732"/>
    </source>
</evidence>
<feature type="region of interest" description="Disordered" evidence="1">
    <location>
        <begin position="334"/>
        <end position="362"/>
    </location>
</feature>
<feature type="compositionally biased region" description="Low complexity" evidence="1">
    <location>
        <begin position="50"/>
        <end position="59"/>
    </location>
</feature>
<feature type="compositionally biased region" description="Basic residues" evidence="1">
    <location>
        <begin position="29"/>
        <end position="38"/>
    </location>
</feature>
<dbReference type="PANTHER" id="PTHR33223:SF6">
    <property type="entry name" value="CCHC-TYPE DOMAIN-CONTAINING PROTEIN"/>
    <property type="match status" value="1"/>
</dbReference>
<feature type="compositionally biased region" description="Basic and acidic residues" evidence="1">
    <location>
        <begin position="345"/>
        <end position="357"/>
    </location>
</feature>
<sequence>MARKHHHRPSPSSPEFSISSPVAAAAGGKPRRSILRKKKTEDDDDDYSDDASASQSLYDESQGDEYEPFEKDVDIESFSDAHDDPSPSQKPTKYIPDQSNKNIQGKSSSMSASNLLNLSHPTMTCYKKIAPLPIFCGTPTECPIAHLSRFNKVCRANGGSSIDMFMRIFPVTLEEEAALWYDLNIEPYPNLTWEEIKSSFLEAYRRIEVMEELKSEVMRINQGESESVRTYFLRLQWILQRWPEHGLSEALLKGVFIDGLRTEFQEWILLQKPNSLNDALRLAFSYEEMRSIRSRKELVECCGFCEGMHEERECQVREAMRGLWRESQEREKEKDFVRSISMGPRSDDHEKVEEASTKKKKNQCQCIKHQCSSKRLLRNMSSVSGTSCPDAA</sequence>